<dbReference type="Pfam" id="PF00005">
    <property type="entry name" value="ABC_tran"/>
    <property type="match status" value="1"/>
</dbReference>
<protein>
    <submittedName>
        <fullName evidence="5">ABC transporter ATP-binding protein</fullName>
    </submittedName>
</protein>
<keyword evidence="6" id="KW-1185">Reference proteome</keyword>
<dbReference type="InterPro" id="IPR003593">
    <property type="entry name" value="AAA+_ATPase"/>
</dbReference>
<keyword evidence="1" id="KW-0813">Transport</keyword>
<evidence type="ECO:0000256" key="2">
    <source>
        <dbReference type="ARBA" id="ARBA00022741"/>
    </source>
</evidence>
<dbReference type="PROSITE" id="PS50893">
    <property type="entry name" value="ABC_TRANSPORTER_2"/>
    <property type="match status" value="1"/>
</dbReference>
<evidence type="ECO:0000256" key="3">
    <source>
        <dbReference type="ARBA" id="ARBA00022840"/>
    </source>
</evidence>
<reference evidence="6" key="1">
    <citation type="journal article" date="2019" name="Int. J. Syst. Evol. Microbiol.">
        <title>The Global Catalogue of Microorganisms (GCM) 10K type strain sequencing project: providing services to taxonomists for standard genome sequencing and annotation.</title>
        <authorList>
            <consortium name="The Broad Institute Genomics Platform"/>
            <consortium name="The Broad Institute Genome Sequencing Center for Infectious Disease"/>
            <person name="Wu L."/>
            <person name="Ma J."/>
        </authorList>
    </citation>
    <scope>NUCLEOTIDE SEQUENCE [LARGE SCALE GENOMIC DNA]</scope>
    <source>
        <strain evidence="6">JCM 32105</strain>
    </source>
</reference>
<organism evidence="5 6">
    <name type="scientific">Nemorincola caseinilytica</name>
    <dbReference type="NCBI Taxonomy" id="2054315"/>
    <lineage>
        <taxon>Bacteria</taxon>
        <taxon>Pseudomonadati</taxon>
        <taxon>Bacteroidota</taxon>
        <taxon>Chitinophagia</taxon>
        <taxon>Chitinophagales</taxon>
        <taxon>Chitinophagaceae</taxon>
        <taxon>Nemorincola</taxon>
    </lineage>
</organism>
<dbReference type="SUPFAM" id="SSF52540">
    <property type="entry name" value="P-loop containing nucleoside triphosphate hydrolases"/>
    <property type="match status" value="1"/>
</dbReference>
<comment type="caution">
    <text evidence="5">The sequence shown here is derived from an EMBL/GenBank/DDBJ whole genome shotgun (WGS) entry which is preliminary data.</text>
</comment>
<dbReference type="RefSeq" id="WP_345085622.1">
    <property type="nucleotide sequence ID" value="NZ_BAABFA010000024.1"/>
</dbReference>
<dbReference type="InterPro" id="IPR027417">
    <property type="entry name" value="P-loop_NTPase"/>
</dbReference>
<dbReference type="GO" id="GO:0005524">
    <property type="term" value="F:ATP binding"/>
    <property type="evidence" value="ECO:0007669"/>
    <property type="project" value="UniProtKB-KW"/>
</dbReference>
<dbReference type="PANTHER" id="PTHR42939:SF1">
    <property type="entry name" value="ABC TRANSPORTER ATP-BINDING PROTEIN ALBC-RELATED"/>
    <property type="match status" value="1"/>
</dbReference>
<keyword evidence="2" id="KW-0547">Nucleotide-binding</keyword>
<dbReference type="Gene3D" id="3.40.50.300">
    <property type="entry name" value="P-loop containing nucleotide triphosphate hydrolases"/>
    <property type="match status" value="1"/>
</dbReference>
<dbReference type="InterPro" id="IPR051782">
    <property type="entry name" value="ABC_Transporter_VariousFunc"/>
</dbReference>
<evidence type="ECO:0000313" key="6">
    <source>
        <dbReference type="Proteomes" id="UP001500067"/>
    </source>
</evidence>
<dbReference type="Proteomes" id="UP001500067">
    <property type="component" value="Unassembled WGS sequence"/>
</dbReference>
<name>A0ABP8NQ18_9BACT</name>
<sequence>MDISLHQVGKRFQRHRVFKDITYTFTSPGAYALLGPNGSGKSTLLRVIAGMQQPSAGKVTHTDSNGKVVEASGVFHSISFCAPGQEIVEEFTLREFLGFHFSFKPLIKGLSIEQVIDIMGLTAAADKPIYDYSSGMKQRVKLAQAIFADTPVLMLDEPCTNLDERGVGQYRQWMDTYAAGRLVLIASNDPREYYCCTHHLRVEDHL</sequence>
<evidence type="ECO:0000313" key="5">
    <source>
        <dbReference type="EMBL" id="GAA4470539.1"/>
    </source>
</evidence>
<gene>
    <name evidence="5" type="ORF">GCM10023093_31990</name>
</gene>
<evidence type="ECO:0000259" key="4">
    <source>
        <dbReference type="PROSITE" id="PS50893"/>
    </source>
</evidence>
<feature type="domain" description="ABC transporter" evidence="4">
    <location>
        <begin position="3"/>
        <end position="206"/>
    </location>
</feature>
<dbReference type="InterPro" id="IPR017871">
    <property type="entry name" value="ABC_transporter-like_CS"/>
</dbReference>
<dbReference type="EMBL" id="BAABFA010000024">
    <property type="protein sequence ID" value="GAA4470539.1"/>
    <property type="molecule type" value="Genomic_DNA"/>
</dbReference>
<dbReference type="InterPro" id="IPR003439">
    <property type="entry name" value="ABC_transporter-like_ATP-bd"/>
</dbReference>
<dbReference type="PANTHER" id="PTHR42939">
    <property type="entry name" value="ABC TRANSPORTER ATP-BINDING PROTEIN ALBC-RELATED"/>
    <property type="match status" value="1"/>
</dbReference>
<dbReference type="SMART" id="SM00382">
    <property type="entry name" value="AAA"/>
    <property type="match status" value="1"/>
</dbReference>
<dbReference type="PROSITE" id="PS00211">
    <property type="entry name" value="ABC_TRANSPORTER_1"/>
    <property type="match status" value="1"/>
</dbReference>
<accession>A0ABP8NQ18</accession>
<keyword evidence="3 5" id="KW-0067">ATP-binding</keyword>
<proteinExistence type="predicted"/>
<evidence type="ECO:0000256" key="1">
    <source>
        <dbReference type="ARBA" id="ARBA00022448"/>
    </source>
</evidence>